<name>A0A372G7U8_9ACTN</name>
<gene>
    <name evidence="1" type="ORF">D0T12_31385</name>
</gene>
<sequence length="186" mass="20384">MARSRSAKPRSKARSTRRATIGDQCKEIIATSVNGDHYGAYEAFAAMTHRSDFPEIGPVMAEAFIEIIQRGCRTVGAVTDDGLPDVSRFLVDERTSITRVRTAVPSMTGQDMVKVRGIHRANARAAQQMVQTYAAQGRGSIHALYQERAAAQERGAENLLIMLWGTAINVQRQVREANANDARGPN</sequence>
<keyword evidence="2" id="KW-1185">Reference proteome</keyword>
<organism evidence="1 2">
    <name type="scientific">Actinomadura spongiicola</name>
    <dbReference type="NCBI Taxonomy" id="2303421"/>
    <lineage>
        <taxon>Bacteria</taxon>
        <taxon>Bacillati</taxon>
        <taxon>Actinomycetota</taxon>
        <taxon>Actinomycetes</taxon>
        <taxon>Streptosporangiales</taxon>
        <taxon>Thermomonosporaceae</taxon>
        <taxon>Actinomadura</taxon>
    </lineage>
</organism>
<reference evidence="1 2" key="1">
    <citation type="submission" date="2018-08" db="EMBL/GenBank/DDBJ databases">
        <title>Actinomadura spongicola sp. nov., isolated from marine sponge Leucetta chagosensis.</title>
        <authorList>
            <person name="Li L."/>
            <person name="Lin H.W."/>
        </authorList>
    </citation>
    <scope>NUCLEOTIDE SEQUENCE [LARGE SCALE GENOMIC DNA]</scope>
    <source>
        <strain evidence="1 2">LHW52907</strain>
    </source>
</reference>
<proteinExistence type="predicted"/>
<dbReference type="EMBL" id="QVNQ01000013">
    <property type="protein sequence ID" value="RFS81455.1"/>
    <property type="molecule type" value="Genomic_DNA"/>
</dbReference>
<evidence type="ECO:0000313" key="1">
    <source>
        <dbReference type="EMBL" id="RFS81455.1"/>
    </source>
</evidence>
<dbReference type="RefSeq" id="WP_117404261.1">
    <property type="nucleotide sequence ID" value="NZ_QVNQ01000013.1"/>
</dbReference>
<accession>A0A372G7U8</accession>
<protein>
    <submittedName>
        <fullName evidence="1">Uncharacterized protein</fullName>
    </submittedName>
</protein>
<dbReference type="Proteomes" id="UP000262882">
    <property type="component" value="Unassembled WGS sequence"/>
</dbReference>
<dbReference type="AlphaFoldDB" id="A0A372G7U8"/>
<dbReference type="OrthoDB" id="3471029at2"/>
<comment type="caution">
    <text evidence="1">The sequence shown here is derived from an EMBL/GenBank/DDBJ whole genome shotgun (WGS) entry which is preliminary data.</text>
</comment>
<evidence type="ECO:0000313" key="2">
    <source>
        <dbReference type="Proteomes" id="UP000262882"/>
    </source>
</evidence>